<dbReference type="AlphaFoldDB" id="A0AAV1AXB8"/>
<organism evidence="2 3">
    <name type="scientific">Vicia faba</name>
    <name type="common">Broad bean</name>
    <name type="synonym">Faba vulgaris</name>
    <dbReference type="NCBI Taxonomy" id="3906"/>
    <lineage>
        <taxon>Eukaryota</taxon>
        <taxon>Viridiplantae</taxon>
        <taxon>Streptophyta</taxon>
        <taxon>Embryophyta</taxon>
        <taxon>Tracheophyta</taxon>
        <taxon>Spermatophyta</taxon>
        <taxon>Magnoliopsida</taxon>
        <taxon>eudicotyledons</taxon>
        <taxon>Gunneridae</taxon>
        <taxon>Pentapetalae</taxon>
        <taxon>rosids</taxon>
        <taxon>fabids</taxon>
        <taxon>Fabales</taxon>
        <taxon>Fabaceae</taxon>
        <taxon>Papilionoideae</taxon>
        <taxon>50 kb inversion clade</taxon>
        <taxon>NPAAA clade</taxon>
        <taxon>Hologalegina</taxon>
        <taxon>IRL clade</taxon>
        <taxon>Fabeae</taxon>
        <taxon>Vicia</taxon>
    </lineage>
</organism>
<evidence type="ECO:0000256" key="1">
    <source>
        <dbReference type="SAM" id="MobiDB-lite"/>
    </source>
</evidence>
<reference evidence="2 3" key="1">
    <citation type="submission" date="2023-01" db="EMBL/GenBank/DDBJ databases">
        <authorList>
            <person name="Kreplak J."/>
        </authorList>
    </citation>
    <scope>NUCLEOTIDE SEQUENCE [LARGE SCALE GENOMIC DNA]</scope>
</reference>
<sequence>MLERIASNLSSESPQEERKSQEDKVTGRRSHRKTKSQEDESHRKTKVTGRRKSQEDESHRKTKVTGRRKSQEDEGHRKTEVTGRRKSQEDESHRKMKVTGRRKSQEDESHRKTKVTGRRKSQEDESHRKTKVTERRSHRKTKSLEDKVTGRRKPVDEVKDSPVLMVVSIGRRRNICYRRSIDWKVQRVYRSESVRCGFNGGDDEIKPAGASEFHEVGGYNSFMKNVDVDEDHMVKMAKTVCCRDEHMA</sequence>
<dbReference type="Proteomes" id="UP001157006">
    <property type="component" value="Chromosome 5"/>
</dbReference>
<dbReference type="EMBL" id="OX451740">
    <property type="protein sequence ID" value="CAI8615055.1"/>
    <property type="molecule type" value="Genomic_DNA"/>
</dbReference>
<evidence type="ECO:0000313" key="2">
    <source>
        <dbReference type="EMBL" id="CAI8615055.1"/>
    </source>
</evidence>
<proteinExistence type="predicted"/>
<feature type="compositionally biased region" description="Basic and acidic residues" evidence="1">
    <location>
        <begin position="15"/>
        <end position="26"/>
    </location>
</feature>
<protein>
    <submittedName>
        <fullName evidence="2">Uncharacterized protein</fullName>
    </submittedName>
</protein>
<keyword evidence="3" id="KW-1185">Reference proteome</keyword>
<gene>
    <name evidence="2" type="ORF">VFH_V160240</name>
</gene>
<feature type="compositionally biased region" description="Basic and acidic residues" evidence="1">
    <location>
        <begin position="120"/>
        <end position="135"/>
    </location>
</feature>
<feature type="compositionally biased region" description="Basic and acidic residues" evidence="1">
    <location>
        <begin position="142"/>
        <end position="154"/>
    </location>
</feature>
<accession>A0AAV1AXB8</accession>
<feature type="region of interest" description="Disordered" evidence="1">
    <location>
        <begin position="1"/>
        <end position="154"/>
    </location>
</feature>
<feature type="compositionally biased region" description="Basic and acidic residues" evidence="1">
    <location>
        <begin position="69"/>
        <end position="93"/>
    </location>
</feature>
<name>A0AAV1AXB8_VICFA</name>
<evidence type="ECO:0000313" key="3">
    <source>
        <dbReference type="Proteomes" id="UP001157006"/>
    </source>
</evidence>